<dbReference type="Proteomes" id="UP000008281">
    <property type="component" value="Unassembled WGS sequence"/>
</dbReference>
<dbReference type="PROSITE" id="PS51873">
    <property type="entry name" value="TRIAD"/>
    <property type="match status" value="1"/>
</dbReference>
<dbReference type="GO" id="GO:0004842">
    <property type="term" value="F:ubiquitin-protein transferase activity"/>
    <property type="evidence" value="ECO:0007669"/>
    <property type="project" value="InterPro"/>
</dbReference>
<dbReference type="InterPro" id="IPR044066">
    <property type="entry name" value="TRIAD_supradom"/>
</dbReference>
<dbReference type="STRING" id="31234.E3N4Z6"/>
<dbReference type="OrthoDB" id="5822542at2759"/>
<accession>E3N4Z6</accession>
<dbReference type="InterPro" id="IPR031127">
    <property type="entry name" value="E3_UB_ligase_RBR"/>
</dbReference>
<organism evidence="2">
    <name type="scientific">Caenorhabditis remanei</name>
    <name type="common">Caenorhabditis vulgaris</name>
    <dbReference type="NCBI Taxonomy" id="31234"/>
    <lineage>
        <taxon>Eukaryota</taxon>
        <taxon>Metazoa</taxon>
        <taxon>Ecdysozoa</taxon>
        <taxon>Nematoda</taxon>
        <taxon>Chromadorea</taxon>
        <taxon>Rhabditida</taxon>
        <taxon>Rhabditina</taxon>
        <taxon>Rhabditomorpha</taxon>
        <taxon>Rhabditoidea</taxon>
        <taxon>Rhabditidae</taxon>
        <taxon>Peloderinae</taxon>
        <taxon>Caenorhabditis</taxon>
    </lineage>
</organism>
<dbReference type="EMBL" id="DS268529">
    <property type="protein sequence ID" value="EFO86932.1"/>
    <property type="molecule type" value="Genomic_DNA"/>
</dbReference>
<reference evidence="1" key="1">
    <citation type="submission" date="2007-07" db="EMBL/GenBank/DDBJ databases">
        <title>PCAP assembly of the Caenorhabditis remanei genome.</title>
        <authorList>
            <consortium name="The Caenorhabditis remanei Sequencing Consortium"/>
            <person name="Wilson R.K."/>
        </authorList>
    </citation>
    <scope>NUCLEOTIDE SEQUENCE [LARGE SCALE GENOMIC DNA]</scope>
    <source>
        <strain evidence="1">PB4641</strain>
    </source>
</reference>
<gene>
    <name evidence="1" type="ORF">CRE_09745</name>
</gene>
<dbReference type="SUPFAM" id="SSF57850">
    <property type="entry name" value="RING/U-box"/>
    <property type="match status" value="1"/>
</dbReference>
<evidence type="ECO:0000313" key="1">
    <source>
        <dbReference type="EMBL" id="EFO86932.1"/>
    </source>
</evidence>
<dbReference type="AlphaFoldDB" id="E3N4Z6"/>
<dbReference type="HOGENOM" id="CLU_1397519_0_0_1"/>
<dbReference type="eggNOG" id="KOG1815">
    <property type="taxonomic scope" value="Eukaryota"/>
</dbReference>
<evidence type="ECO:0000313" key="2">
    <source>
        <dbReference type="Proteomes" id="UP000008281"/>
    </source>
</evidence>
<dbReference type="GO" id="GO:0016567">
    <property type="term" value="P:protein ubiquitination"/>
    <property type="evidence" value="ECO:0007669"/>
    <property type="project" value="InterPro"/>
</dbReference>
<name>E3N4Z6_CAERE</name>
<keyword evidence="2" id="KW-1185">Reference proteome</keyword>
<protein>
    <submittedName>
        <fullName evidence="1">Uncharacterized protein</fullName>
    </submittedName>
</protein>
<dbReference type="Gene3D" id="3.30.40.10">
    <property type="entry name" value="Zinc/RING finger domain, C3HC4 (zinc finger)"/>
    <property type="match status" value="1"/>
</dbReference>
<dbReference type="InterPro" id="IPR013083">
    <property type="entry name" value="Znf_RING/FYVE/PHD"/>
</dbReference>
<dbReference type="PANTHER" id="PTHR11685">
    <property type="entry name" value="RBR FAMILY RING FINGER AND IBR DOMAIN-CONTAINING"/>
    <property type="match status" value="1"/>
</dbReference>
<sequence>MSITVEAQVKRPKVAAIGSLESVKWKLSSSYLESNMKEAIADVQSNKDSLFDTFNEHPDTTAFLIDAQVIPKPSPTPFPDVPNIPQGCEICCELTDKLSGLACNHKECFECWKSYLTEKIVGGKQCDIECLDSKCKLLIEDEKLMCNITDSTVVAMFEKLTINSYVFIFIYIPFSSLLGFKSMKSHGKSRWVQQW</sequence>
<proteinExistence type="predicted"/>